<gene>
    <name evidence="1" type="ORF">GCM10007932_35790</name>
</gene>
<sequence length="432" mass="48196">MSFSLGRTLIIGAGPAAFQTANLIASYCETIALASRQSVRWNERYALLEQSRVATCEAAKPSLEPLSGQVKFDHVFPDLTAITGRWDTLVLATPSHAYKEALLALPENALNDVKQVVLISSMFGGHQLVNGFFHSKDLSPNITVFSNYYAATKFSVCGNTDDVQTAGVKVITKAAKKRVYVHEKQKGGDAVSTFVHVLGNVGIDVVEMDNAFSVEGRNITAYVHPAFFITPFSLKHILSQNGDKKYMYKLFPEGPVTQSAIKTLVDLWRDISTLISHHSGTPINLLQFLNDDNYPVHEETISREQINGFSNLSPIEQEYLIYIRYTAILIDPFSTPDRQGRYFDFSAVPYAKGEVKDGKLILPRVPLEDLQTLYWIQALATHSKLRLPAVERILDIFESWLHDNKLPATVVEQLQSQAQENLCWVTKGNTSL</sequence>
<name>A0AAV5NUN6_9VIBR</name>
<evidence type="ECO:0000313" key="1">
    <source>
        <dbReference type="EMBL" id="GLQ74218.1"/>
    </source>
</evidence>
<organism evidence="1 2">
    <name type="scientific">Vibrio penaeicida</name>
    <dbReference type="NCBI Taxonomy" id="104609"/>
    <lineage>
        <taxon>Bacteria</taxon>
        <taxon>Pseudomonadati</taxon>
        <taxon>Pseudomonadota</taxon>
        <taxon>Gammaproteobacteria</taxon>
        <taxon>Vibrionales</taxon>
        <taxon>Vibrionaceae</taxon>
        <taxon>Vibrio</taxon>
    </lineage>
</organism>
<dbReference type="Pfam" id="PF10100">
    <property type="entry name" value="Staph_opine_DH"/>
    <property type="match status" value="1"/>
</dbReference>
<dbReference type="AlphaFoldDB" id="A0AAV5NUN6"/>
<proteinExistence type="predicted"/>
<dbReference type="RefSeq" id="WP_126606618.1">
    <property type="nucleotide sequence ID" value="NZ_AP025145.1"/>
</dbReference>
<keyword evidence="2" id="KW-1185">Reference proteome</keyword>
<comment type="caution">
    <text evidence="1">The sequence shown here is derived from an EMBL/GenBank/DDBJ whole genome shotgun (WGS) entry which is preliminary data.</text>
</comment>
<evidence type="ECO:0008006" key="3">
    <source>
        <dbReference type="Google" id="ProtNLM"/>
    </source>
</evidence>
<reference evidence="2" key="1">
    <citation type="journal article" date="2019" name="Int. J. Syst. Evol. Microbiol.">
        <title>The Global Catalogue of Microorganisms (GCM) 10K type strain sequencing project: providing services to taxonomists for standard genome sequencing and annotation.</title>
        <authorList>
            <consortium name="The Broad Institute Genomics Platform"/>
            <consortium name="The Broad Institute Genome Sequencing Center for Infectious Disease"/>
            <person name="Wu L."/>
            <person name="Ma J."/>
        </authorList>
    </citation>
    <scope>NUCLEOTIDE SEQUENCE [LARGE SCALE GENOMIC DNA]</scope>
    <source>
        <strain evidence="2">NBRC 15640</strain>
    </source>
</reference>
<protein>
    <recommendedName>
        <fullName evidence="3">DUF2338 family protein</fullName>
    </recommendedName>
</protein>
<dbReference type="InterPro" id="IPR016935">
    <property type="entry name" value="Opine_metallophore_DH"/>
</dbReference>
<dbReference type="Proteomes" id="UP001156690">
    <property type="component" value="Unassembled WGS sequence"/>
</dbReference>
<evidence type="ECO:0000313" key="2">
    <source>
        <dbReference type="Proteomes" id="UP001156690"/>
    </source>
</evidence>
<accession>A0AAV5NUN6</accession>
<dbReference type="EMBL" id="BSNX01000055">
    <property type="protein sequence ID" value="GLQ74218.1"/>
    <property type="molecule type" value="Genomic_DNA"/>
</dbReference>